<dbReference type="HOGENOM" id="CLU_060699_1_3_9"/>
<dbReference type="InterPro" id="IPR018356">
    <property type="entry name" value="Tscrpt_reg_HTH_DeoR_CS"/>
</dbReference>
<dbReference type="InterPro" id="IPR036390">
    <property type="entry name" value="WH_DNA-bd_sf"/>
</dbReference>
<dbReference type="InterPro" id="IPR001034">
    <property type="entry name" value="DeoR_HTH"/>
</dbReference>
<accession>A0A0H2YPM4</accession>
<proteinExistence type="predicted"/>
<dbReference type="GeneID" id="93003093"/>
<evidence type="ECO:0000313" key="5">
    <source>
        <dbReference type="EMBL" id="ABG82809.1"/>
    </source>
</evidence>
<dbReference type="SMART" id="SM00420">
    <property type="entry name" value="HTH_DEOR"/>
    <property type="match status" value="1"/>
</dbReference>
<dbReference type="Pfam" id="PF08220">
    <property type="entry name" value="HTH_DeoR"/>
    <property type="match status" value="1"/>
</dbReference>
<dbReference type="SUPFAM" id="SSF46785">
    <property type="entry name" value="Winged helix' DNA-binding domain"/>
    <property type="match status" value="1"/>
</dbReference>
<dbReference type="GO" id="GO:0003677">
    <property type="term" value="F:DNA binding"/>
    <property type="evidence" value="ECO:0007669"/>
    <property type="project" value="UniProtKB-KW"/>
</dbReference>
<organism evidence="5 6">
    <name type="scientific">Clostridium perfringens (strain ATCC 13124 / DSM 756 / JCM 1290 / NCIMB 6125 / NCTC 8237 / Type A)</name>
    <dbReference type="NCBI Taxonomy" id="195103"/>
    <lineage>
        <taxon>Bacteria</taxon>
        <taxon>Bacillati</taxon>
        <taxon>Bacillota</taxon>
        <taxon>Clostridia</taxon>
        <taxon>Eubacteriales</taxon>
        <taxon>Clostridiaceae</taxon>
        <taxon>Clostridium</taxon>
    </lineage>
</organism>
<dbReference type="InterPro" id="IPR014036">
    <property type="entry name" value="DeoR-like_C"/>
</dbReference>
<dbReference type="PANTHER" id="PTHR30363">
    <property type="entry name" value="HTH-TYPE TRANSCRIPTIONAL REGULATOR SRLR-RELATED"/>
    <property type="match status" value="1"/>
</dbReference>
<dbReference type="SMART" id="SM01134">
    <property type="entry name" value="DeoRC"/>
    <property type="match status" value="1"/>
</dbReference>
<keyword evidence="6" id="KW-1185">Reference proteome</keyword>
<protein>
    <submittedName>
        <fullName evidence="5">Transcriptional regulator, DeoR family</fullName>
    </submittedName>
</protein>
<dbReference type="Proteomes" id="UP000001823">
    <property type="component" value="Chromosome"/>
</dbReference>
<reference evidence="5 6" key="1">
    <citation type="journal article" date="2006" name="Genome Res.">
        <title>Skewed genomic variability in strains of the toxigenic bacterial pathogen, Clostridium perfringens.</title>
        <authorList>
            <person name="Myers G.S."/>
            <person name="Rasko D.A."/>
            <person name="Cheung J.K."/>
            <person name="Ravel J."/>
            <person name="Seshadri R."/>
            <person name="Deboy R.T."/>
            <person name="Ren Q."/>
            <person name="Varga J."/>
            <person name="Awad M.M."/>
            <person name="Brinkac L.M."/>
            <person name="Daugherty S.C."/>
            <person name="Haft D.H."/>
            <person name="Dodson R.J."/>
            <person name="Madupu R."/>
            <person name="Nelson W.C."/>
            <person name="Rosovitz M.J."/>
            <person name="Sullivan S.A."/>
            <person name="Khouri H."/>
            <person name="Dimitrov G.I."/>
            <person name="Watkins K.L."/>
            <person name="Mulligan S."/>
            <person name="Benton J."/>
            <person name="Radune D."/>
            <person name="Fisher D.J."/>
            <person name="Atkins H.S."/>
            <person name="Hiscox T."/>
            <person name="Jost B.H."/>
            <person name="Billington S.J."/>
            <person name="Songer J.G."/>
            <person name="McClane B.A."/>
            <person name="Titball R.W."/>
            <person name="Rood J.I."/>
            <person name="Melville S.B."/>
            <person name="Paulsen I.T."/>
        </authorList>
    </citation>
    <scope>NUCLEOTIDE SEQUENCE [LARGE SCALE GENOMIC DNA]</scope>
    <source>
        <strain evidence="6">ATCC 13124 / DSM 756 / JCM 1290 / NCIMB 6125 / NCTC 8237 / S 107 / Type A</strain>
    </source>
</reference>
<dbReference type="STRING" id="195103.CPF_0566"/>
<dbReference type="eggNOG" id="COG1349">
    <property type="taxonomic scope" value="Bacteria"/>
</dbReference>
<dbReference type="PROSITE" id="PS51000">
    <property type="entry name" value="HTH_DEOR_2"/>
    <property type="match status" value="1"/>
</dbReference>
<evidence type="ECO:0000256" key="2">
    <source>
        <dbReference type="ARBA" id="ARBA00023125"/>
    </source>
</evidence>
<keyword evidence="3" id="KW-0804">Transcription</keyword>
<dbReference type="SUPFAM" id="SSF100950">
    <property type="entry name" value="NagB/RpiA/CoA transferase-like"/>
    <property type="match status" value="1"/>
</dbReference>
<keyword evidence="2" id="KW-0238">DNA-binding</keyword>
<dbReference type="InterPro" id="IPR037171">
    <property type="entry name" value="NagB/RpiA_transferase-like"/>
</dbReference>
<dbReference type="Gene3D" id="3.40.50.1360">
    <property type="match status" value="1"/>
</dbReference>
<dbReference type="AlphaFoldDB" id="A0A0H2YPM4"/>
<name>A0A0H2YPM4_CLOP1</name>
<keyword evidence="1" id="KW-0805">Transcription regulation</keyword>
<dbReference type="GO" id="GO:0003700">
    <property type="term" value="F:DNA-binding transcription factor activity"/>
    <property type="evidence" value="ECO:0007669"/>
    <property type="project" value="InterPro"/>
</dbReference>
<evidence type="ECO:0000256" key="3">
    <source>
        <dbReference type="ARBA" id="ARBA00023163"/>
    </source>
</evidence>
<dbReference type="EMBL" id="CP000246">
    <property type="protein sequence ID" value="ABG82809.1"/>
    <property type="molecule type" value="Genomic_DNA"/>
</dbReference>
<evidence type="ECO:0000256" key="1">
    <source>
        <dbReference type="ARBA" id="ARBA00023015"/>
    </source>
</evidence>
<sequence length="248" mass="27538">MLSEKRHEIILNLLKLKGFVSLTELLEATESSESTIRRDLSYLESINLLKRVHGGAKSLANVSKELSYNEKSSKSIHEKRAIAKYAASLIEDGDCIFVDAGTTTYELIDYLEGKDILVVSNGLSHIDTLIQKNIKCYVIGGNIKISTKAITGCDALMCLSKFRFDKCFIGANGVHHTYGLTTPDTEEAILKECAINNSRKAYVLADDSKFGEISTIKFSDINKCVIITNEKPKDNTYDKKTDIKVVDI</sequence>
<dbReference type="RefSeq" id="WP_003465612.1">
    <property type="nucleotide sequence ID" value="NC_008261.1"/>
</dbReference>
<evidence type="ECO:0000259" key="4">
    <source>
        <dbReference type="PROSITE" id="PS51000"/>
    </source>
</evidence>
<dbReference type="PROSITE" id="PS00894">
    <property type="entry name" value="HTH_DEOR_1"/>
    <property type="match status" value="1"/>
</dbReference>
<dbReference type="PaxDb" id="195103-CPF_0566"/>
<feature type="domain" description="HTH deoR-type" evidence="4">
    <location>
        <begin position="3"/>
        <end position="58"/>
    </location>
</feature>
<dbReference type="PANTHER" id="PTHR30363:SF56">
    <property type="entry name" value="TRANSCRIPTIONAL REGULATOR, DEOR FAMILY"/>
    <property type="match status" value="1"/>
</dbReference>
<dbReference type="InterPro" id="IPR050313">
    <property type="entry name" value="Carb_Metab_HTH_regulators"/>
</dbReference>
<dbReference type="KEGG" id="cpf:CPF_0566"/>
<evidence type="ECO:0000313" key="6">
    <source>
        <dbReference type="Proteomes" id="UP000001823"/>
    </source>
</evidence>
<dbReference type="Pfam" id="PF00455">
    <property type="entry name" value="DeoRC"/>
    <property type="match status" value="1"/>
</dbReference>
<gene>
    <name evidence="5" type="ordered locus">CPF_0566</name>
</gene>
<dbReference type="PRINTS" id="PR00037">
    <property type="entry name" value="HTHLACR"/>
</dbReference>